<evidence type="ECO:0000256" key="3">
    <source>
        <dbReference type="ARBA" id="ARBA00023125"/>
    </source>
</evidence>
<keyword evidence="2" id="KW-0805">Transcription regulation</keyword>
<dbReference type="InterPro" id="IPR007219">
    <property type="entry name" value="XnlR_reg_dom"/>
</dbReference>
<dbReference type="GO" id="GO:0008270">
    <property type="term" value="F:zinc ion binding"/>
    <property type="evidence" value="ECO:0007669"/>
    <property type="project" value="InterPro"/>
</dbReference>
<keyword evidence="3" id="KW-0238">DNA-binding</keyword>
<feature type="compositionally biased region" description="Basic and acidic residues" evidence="6">
    <location>
        <begin position="82"/>
        <end position="94"/>
    </location>
</feature>
<evidence type="ECO:0000256" key="2">
    <source>
        <dbReference type="ARBA" id="ARBA00023015"/>
    </source>
</evidence>
<accession>A0A0D1ZPV3</accession>
<dbReference type="GO" id="GO:0006351">
    <property type="term" value="P:DNA-templated transcription"/>
    <property type="evidence" value="ECO:0007669"/>
    <property type="project" value="InterPro"/>
</dbReference>
<dbReference type="InterPro" id="IPR036864">
    <property type="entry name" value="Zn2-C6_fun-type_DNA-bd_sf"/>
</dbReference>
<dbReference type="SMART" id="SM00906">
    <property type="entry name" value="Fungal_trans"/>
    <property type="match status" value="1"/>
</dbReference>
<dbReference type="EMBL" id="KN847520">
    <property type="protein sequence ID" value="KIV96632.1"/>
    <property type="molecule type" value="Genomic_DNA"/>
</dbReference>
<evidence type="ECO:0000256" key="1">
    <source>
        <dbReference type="ARBA" id="ARBA00022723"/>
    </source>
</evidence>
<dbReference type="InterPro" id="IPR001138">
    <property type="entry name" value="Zn2Cys6_DnaBD"/>
</dbReference>
<evidence type="ECO:0000313" key="8">
    <source>
        <dbReference type="EMBL" id="KIV96632.1"/>
    </source>
</evidence>
<proteinExistence type="predicted"/>
<dbReference type="GeneID" id="27318316"/>
<dbReference type="SMART" id="SM00066">
    <property type="entry name" value="GAL4"/>
    <property type="match status" value="1"/>
</dbReference>
<dbReference type="OMA" id="CYTRKIK"/>
<dbReference type="SUPFAM" id="SSF57701">
    <property type="entry name" value="Zn2/Cys6 DNA-binding domain"/>
    <property type="match status" value="1"/>
</dbReference>
<dbReference type="Pfam" id="PF04082">
    <property type="entry name" value="Fungal_trans"/>
    <property type="match status" value="1"/>
</dbReference>
<dbReference type="GO" id="GO:0000981">
    <property type="term" value="F:DNA-binding transcription factor activity, RNA polymerase II-specific"/>
    <property type="evidence" value="ECO:0007669"/>
    <property type="project" value="InterPro"/>
</dbReference>
<dbReference type="VEuPathDB" id="FungiDB:PV10_00471"/>
<gene>
    <name evidence="8" type="ORF">PV10_00471</name>
</gene>
<feature type="compositionally biased region" description="Low complexity" evidence="6">
    <location>
        <begin position="100"/>
        <end position="115"/>
    </location>
</feature>
<dbReference type="RefSeq" id="XP_016228206.1">
    <property type="nucleotide sequence ID" value="XM_016364557.1"/>
</dbReference>
<dbReference type="AlphaFoldDB" id="A0A0D1ZPV3"/>
<reference evidence="8 9" key="1">
    <citation type="submission" date="2015-01" db="EMBL/GenBank/DDBJ databases">
        <title>The Genome Sequence of Exophiala mesophila CBS40295.</title>
        <authorList>
            <consortium name="The Broad Institute Genomics Platform"/>
            <person name="Cuomo C."/>
            <person name="de Hoog S."/>
            <person name="Gorbushina A."/>
            <person name="Stielow B."/>
            <person name="Teixiera M."/>
            <person name="Abouelleil A."/>
            <person name="Chapman S.B."/>
            <person name="Priest M."/>
            <person name="Young S.K."/>
            <person name="Wortman J."/>
            <person name="Nusbaum C."/>
            <person name="Birren B."/>
        </authorList>
    </citation>
    <scope>NUCLEOTIDE SEQUENCE [LARGE SCALE GENOMIC DNA]</scope>
    <source>
        <strain evidence="8 9">CBS 40295</strain>
    </source>
</reference>
<dbReference type="GO" id="GO:0003677">
    <property type="term" value="F:DNA binding"/>
    <property type="evidence" value="ECO:0007669"/>
    <property type="project" value="UniProtKB-KW"/>
</dbReference>
<keyword evidence="9" id="KW-1185">Reference proteome</keyword>
<dbReference type="Pfam" id="PF00172">
    <property type="entry name" value="Zn_clus"/>
    <property type="match status" value="1"/>
</dbReference>
<dbReference type="PANTHER" id="PTHR46910:SF25">
    <property type="entry name" value="ABC-TRANSPORTER-REGULATING TRANSCRIPTION FACTOR"/>
    <property type="match status" value="1"/>
</dbReference>
<evidence type="ECO:0000256" key="5">
    <source>
        <dbReference type="ARBA" id="ARBA00023242"/>
    </source>
</evidence>
<dbReference type="InterPro" id="IPR050987">
    <property type="entry name" value="AtrR-like"/>
</dbReference>
<dbReference type="OrthoDB" id="2123952at2759"/>
<dbReference type="PANTHER" id="PTHR46910">
    <property type="entry name" value="TRANSCRIPTION FACTOR PDR1"/>
    <property type="match status" value="1"/>
</dbReference>
<feature type="region of interest" description="Disordered" evidence="6">
    <location>
        <begin position="43"/>
        <end position="63"/>
    </location>
</feature>
<keyword evidence="5" id="KW-0539">Nucleus</keyword>
<dbReference type="PROSITE" id="PS50048">
    <property type="entry name" value="ZN2_CY6_FUNGAL_2"/>
    <property type="match status" value="1"/>
</dbReference>
<sequence>MMGRPNTPRKSCDFCYVRKIKCDTKQPRCSNCIAYAKDCTFGEPSRRARPKRRKVSQLSEEDASNLHDRVRQLEILLGQSAERSKINEKEDDHQNVLQEPTPTSTSTSTSNTPIPLGVIEDSSTAYPGSSRTLDLPPLRQVLHTVHLFLEKSNSVLPLFHPDTLLELVHETYKVDARHRDPVAWAAINIVLALAHRQRLLGSSTIDQALRYLSRAQSVLSDVVLKETELLNVQVLVGMVMLLQPAEDIQPAVILIATTIRLAHRIGLHNRASAAHVSPIEARQRARVFWLAYILDKDLSLRSRQPSIQRDDDIDLDLPYPSEDKQCQPSGHLTDQNDGSVSTITFTADEAVKMNFFVSRIHLAVIQGGMYDYLHSTAAQKRSAEERSHALQSISSALEQWKLSTPLEFSQVEALQALSPATLWFLGSLKAASLQCTTLLNQADAWNSEWVTSLRKCDNDGTIPELPPQWAQVVDEGRHLLVLNERLGGLDRWSFRSIGCSYMTAMLLLIANTMQNPRHELAADDDPLVQAALVQLDRIIDEIKVDRLRSFHGVCLDLHQHVQQKRQDLMTWAAIAANEGDPNLDFLDPGWTQSNLLM</sequence>
<evidence type="ECO:0000256" key="4">
    <source>
        <dbReference type="ARBA" id="ARBA00023163"/>
    </source>
</evidence>
<keyword evidence="4" id="KW-0804">Transcription</keyword>
<keyword evidence="1" id="KW-0479">Metal-binding</keyword>
<dbReference type="CDD" id="cd12148">
    <property type="entry name" value="fungal_TF_MHR"/>
    <property type="match status" value="1"/>
</dbReference>
<dbReference type="CDD" id="cd00067">
    <property type="entry name" value="GAL4"/>
    <property type="match status" value="1"/>
</dbReference>
<organism evidence="8 9">
    <name type="scientific">Exophiala mesophila</name>
    <name type="common">Black yeast-like fungus</name>
    <dbReference type="NCBI Taxonomy" id="212818"/>
    <lineage>
        <taxon>Eukaryota</taxon>
        <taxon>Fungi</taxon>
        <taxon>Dikarya</taxon>
        <taxon>Ascomycota</taxon>
        <taxon>Pezizomycotina</taxon>
        <taxon>Eurotiomycetes</taxon>
        <taxon>Chaetothyriomycetidae</taxon>
        <taxon>Chaetothyriales</taxon>
        <taxon>Herpotrichiellaceae</taxon>
        <taxon>Exophiala</taxon>
    </lineage>
</organism>
<feature type="region of interest" description="Disordered" evidence="6">
    <location>
        <begin position="81"/>
        <end position="121"/>
    </location>
</feature>
<name>A0A0D1ZPV3_EXOME</name>
<evidence type="ECO:0000256" key="6">
    <source>
        <dbReference type="SAM" id="MobiDB-lite"/>
    </source>
</evidence>
<feature type="domain" description="Zn(2)-C6 fungal-type" evidence="7">
    <location>
        <begin position="11"/>
        <end position="41"/>
    </location>
</feature>
<dbReference type="STRING" id="212818.A0A0D1ZPV3"/>
<evidence type="ECO:0000259" key="7">
    <source>
        <dbReference type="PROSITE" id="PS50048"/>
    </source>
</evidence>
<protein>
    <recommendedName>
        <fullName evidence="7">Zn(2)-C6 fungal-type domain-containing protein</fullName>
    </recommendedName>
</protein>
<dbReference type="Gene3D" id="4.10.240.10">
    <property type="entry name" value="Zn(2)-C6 fungal-type DNA-binding domain"/>
    <property type="match status" value="1"/>
</dbReference>
<dbReference type="Proteomes" id="UP000054302">
    <property type="component" value="Unassembled WGS sequence"/>
</dbReference>
<evidence type="ECO:0000313" key="9">
    <source>
        <dbReference type="Proteomes" id="UP000054302"/>
    </source>
</evidence>